<dbReference type="EC" id="7.1.2.1" evidence="10"/>
<reference evidence="13" key="1">
    <citation type="submission" date="2021-03" db="EMBL/GenBank/DDBJ databases">
        <authorList>
            <person name="Tagirdzhanova G."/>
        </authorList>
    </citation>
    <scope>NUCLEOTIDE SEQUENCE</scope>
</reference>
<evidence type="ECO:0000256" key="1">
    <source>
        <dbReference type="ARBA" id="ARBA00003417"/>
    </source>
</evidence>
<keyword evidence="10" id="KW-0460">Magnesium</keyword>
<feature type="transmembrane region" description="Helical" evidence="10">
    <location>
        <begin position="195"/>
        <end position="215"/>
    </location>
</feature>
<dbReference type="CDD" id="cd02076">
    <property type="entry name" value="P-type_ATPase_H"/>
    <property type="match status" value="1"/>
</dbReference>
<keyword evidence="5 10" id="KW-0547">Nucleotide-binding</keyword>
<dbReference type="PROSITE" id="PS00154">
    <property type="entry name" value="ATPASE_E1_E2"/>
    <property type="match status" value="1"/>
</dbReference>
<evidence type="ECO:0000313" key="14">
    <source>
        <dbReference type="Proteomes" id="UP000664203"/>
    </source>
</evidence>
<dbReference type="PRINTS" id="PR00119">
    <property type="entry name" value="CATATPASE"/>
</dbReference>
<feature type="transmembrane region" description="Helical" evidence="10">
    <location>
        <begin position="800"/>
        <end position="819"/>
    </location>
</feature>
<keyword evidence="4 10" id="KW-0812">Transmembrane</keyword>
<dbReference type="SUPFAM" id="SSF81653">
    <property type="entry name" value="Calcium ATPase, transduction domain A"/>
    <property type="match status" value="1"/>
</dbReference>
<dbReference type="InterPro" id="IPR023214">
    <property type="entry name" value="HAD_sf"/>
</dbReference>
<dbReference type="Gene3D" id="2.70.150.10">
    <property type="entry name" value="Calcium-transporting ATPase, cytoplasmic transduction domain A"/>
    <property type="match status" value="1"/>
</dbReference>
<dbReference type="PANTHER" id="PTHR42861">
    <property type="entry name" value="CALCIUM-TRANSPORTING ATPASE"/>
    <property type="match status" value="1"/>
</dbReference>
<keyword evidence="9 10" id="KW-0472">Membrane</keyword>
<evidence type="ECO:0000256" key="10">
    <source>
        <dbReference type="RuleBase" id="RU362083"/>
    </source>
</evidence>
<dbReference type="NCBIfam" id="TIGR01494">
    <property type="entry name" value="ATPase_P-type"/>
    <property type="match status" value="2"/>
</dbReference>
<dbReference type="Gene3D" id="1.20.1110.10">
    <property type="entry name" value="Calcium-transporting ATPase, transmembrane domain"/>
    <property type="match status" value="1"/>
</dbReference>
<evidence type="ECO:0000256" key="3">
    <source>
        <dbReference type="ARBA" id="ARBA00008804"/>
    </source>
</evidence>
<dbReference type="SUPFAM" id="SSF56784">
    <property type="entry name" value="HAD-like"/>
    <property type="match status" value="1"/>
</dbReference>
<dbReference type="GO" id="GO:0120029">
    <property type="term" value="P:proton export across plasma membrane"/>
    <property type="evidence" value="ECO:0007669"/>
    <property type="project" value="UniProtKB-UniRule"/>
</dbReference>
<organism evidence="13 14">
    <name type="scientific">Alectoria fallacina</name>
    <dbReference type="NCBI Taxonomy" id="1903189"/>
    <lineage>
        <taxon>Eukaryota</taxon>
        <taxon>Fungi</taxon>
        <taxon>Dikarya</taxon>
        <taxon>Ascomycota</taxon>
        <taxon>Pezizomycotina</taxon>
        <taxon>Lecanoromycetes</taxon>
        <taxon>OSLEUM clade</taxon>
        <taxon>Lecanoromycetidae</taxon>
        <taxon>Lecanorales</taxon>
        <taxon>Lecanorineae</taxon>
        <taxon>Parmeliaceae</taxon>
        <taxon>Alectoria</taxon>
    </lineage>
</organism>
<feature type="compositionally biased region" description="Polar residues" evidence="11">
    <location>
        <begin position="59"/>
        <end position="68"/>
    </location>
</feature>
<keyword evidence="10" id="KW-0375">Hydrogen ion transport</keyword>
<feature type="transmembrane region" description="Helical" evidence="10">
    <location>
        <begin position="401"/>
        <end position="434"/>
    </location>
</feature>
<dbReference type="SFLD" id="SFLDG00002">
    <property type="entry name" value="C1.7:_P-type_atpase_like"/>
    <property type="match status" value="1"/>
</dbReference>
<comment type="function">
    <text evidence="1">The plasma membrane ATPase of plants and fungi is a hydrogen ion pump. The proton gradient it generates drives the active transport of nutrients by H(+)-symport. The resulting external acidification and/or internal alkinization may mediate growth responses.</text>
</comment>
<dbReference type="SUPFAM" id="SSF81665">
    <property type="entry name" value="Calcium ATPase, transmembrane domain M"/>
    <property type="match status" value="1"/>
</dbReference>
<dbReference type="Pfam" id="PF00122">
    <property type="entry name" value="E1-E2_ATPase"/>
    <property type="match status" value="1"/>
</dbReference>
<dbReference type="InterPro" id="IPR001757">
    <property type="entry name" value="P_typ_ATPase"/>
</dbReference>
<dbReference type="InterPro" id="IPR006534">
    <property type="entry name" value="P-type_ATPase_IIIA"/>
</dbReference>
<dbReference type="OrthoDB" id="116380at2759"/>
<dbReference type="AlphaFoldDB" id="A0A8H3IXZ9"/>
<name>A0A8H3IXZ9_9LECA</name>
<feature type="transmembrane region" description="Helical" evidence="10">
    <location>
        <begin position="911"/>
        <end position="933"/>
    </location>
</feature>
<dbReference type="Proteomes" id="UP000664203">
    <property type="component" value="Unassembled WGS sequence"/>
</dbReference>
<dbReference type="Gene3D" id="3.40.50.1000">
    <property type="entry name" value="HAD superfamily/HAD-like"/>
    <property type="match status" value="1"/>
</dbReference>
<dbReference type="GO" id="GO:0016887">
    <property type="term" value="F:ATP hydrolysis activity"/>
    <property type="evidence" value="ECO:0007669"/>
    <property type="project" value="InterPro"/>
</dbReference>
<gene>
    <name evidence="13" type="primary">PMA1</name>
    <name evidence="13" type="ORF">ALECFALPRED_005484</name>
</gene>
<dbReference type="Pfam" id="PF00702">
    <property type="entry name" value="Hydrolase"/>
    <property type="match status" value="1"/>
</dbReference>
<dbReference type="InterPro" id="IPR023298">
    <property type="entry name" value="ATPase_P-typ_TM_dom_sf"/>
</dbReference>
<evidence type="ECO:0000256" key="9">
    <source>
        <dbReference type="ARBA" id="ARBA00023136"/>
    </source>
</evidence>
<evidence type="ECO:0000256" key="11">
    <source>
        <dbReference type="SAM" id="MobiDB-lite"/>
    </source>
</evidence>
<evidence type="ECO:0000313" key="13">
    <source>
        <dbReference type="EMBL" id="CAF9933125.1"/>
    </source>
</evidence>
<evidence type="ECO:0000256" key="8">
    <source>
        <dbReference type="ARBA" id="ARBA00022989"/>
    </source>
</evidence>
<dbReference type="GO" id="GO:0008553">
    <property type="term" value="F:P-type proton-exporting transporter activity"/>
    <property type="evidence" value="ECO:0007669"/>
    <property type="project" value="UniProtKB-UniRule"/>
</dbReference>
<dbReference type="FunFam" id="3.40.1110.10:FF:000005">
    <property type="entry name" value="Plasma membrane ATPase"/>
    <property type="match status" value="1"/>
</dbReference>
<dbReference type="GO" id="GO:0005524">
    <property type="term" value="F:ATP binding"/>
    <property type="evidence" value="ECO:0007669"/>
    <property type="project" value="UniProtKB-UniRule"/>
</dbReference>
<protein>
    <recommendedName>
        <fullName evidence="10">Plasma membrane ATPase</fullName>
        <ecNumber evidence="10">7.1.2.1</ecNumber>
    </recommendedName>
</protein>
<dbReference type="Pfam" id="PF00690">
    <property type="entry name" value="Cation_ATPase_N"/>
    <property type="match status" value="1"/>
</dbReference>
<dbReference type="FunFam" id="3.40.50.1000:FF:000008">
    <property type="entry name" value="Plasma membrane ATPase"/>
    <property type="match status" value="1"/>
</dbReference>
<dbReference type="InterPro" id="IPR008250">
    <property type="entry name" value="ATPase_P-typ_transduc_dom_A_sf"/>
</dbReference>
<evidence type="ECO:0000256" key="5">
    <source>
        <dbReference type="ARBA" id="ARBA00022741"/>
    </source>
</evidence>
<dbReference type="SFLD" id="SFLDS00003">
    <property type="entry name" value="Haloacid_Dehalogenase"/>
    <property type="match status" value="1"/>
</dbReference>
<dbReference type="EMBL" id="CAJPDR010000348">
    <property type="protein sequence ID" value="CAF9933125.1"/>
    <property type="molecule type" value="Genomic_DNA"/>
</dbReference>
<evidence type="ECO:0000256" key="6">
    <source>
        <dbReference type="ARBA" id="ARBA00022840"/>
    </source>
</evidence>
<dbReference type="InterPro" id="IPR036412">
    <property type="entry name" value="HAD-like_sf"/>
</dbReference>
<proteinExistence type="inferred from homology"/>
<feature type="region of interest" description="Disordered" evidence="11">
    <location>
        <begin position="59"/>
        <end position="92"/>
    </location>
</feature>
<dbReference type="PRINTS" id="PR00120">
    <property type="entry name" value="HATPASE"/>
</dbReference>
<keyword evidence="6 10" id="KW-0067">ATP-binding</keyword>
<keyword evidence="14" id="KW-1185">Reference proteome</keyword>
<keyword evidence="10" id="KW-0813">Transport</keyword>
<feature type="transmembrane region" description="Helical" evidence="10">
    <location>
        <begin position="948"/>
        <end position="968"/>
    </location>
</feature>
<feature type="transmembrane region" description="Helical" evidence="10">
    <location>
        <begin position="839"/>
        <end position="861"/>
    </location>
</feature>
<evidence type="ECO:0000259" key="12">
    <source>
        <dbReference type="SMART" id="SM00831"/>
    </source>
</evidence>
<dbReference type="InterPro" id="IPR044492">
    <property type="entry name" value="P_typ_ATPase_HD_dom"/>
</dbReference>
<feature type="transmembrane region" description="Helical" evidence="10">
    <location>
        <begin position="773"/>
        <end position="794"/>
    </location>
</feature>
<dbReference type="SFLD" id="SFLDF00027">
    <property type="entry name" value="p-type_atpase"/>
    <property type="match status" value="1"/>
</dbReference>
<evidence type="ECO:0000256" key="7">
    <source>
        <dbReference type="ARBA" id="ARBA00022967"/>
    </source>
</evidence>
<dbReference type="InterPro" id="IPR059000">
    <property type="entry name" value="ATPase_P-type_domA"/>
</dbReference>
<sequence>MLYRQHVYLLNPPCSATLPINIDSNFGLHPVLLHTTKHINPMSEEYEMGVTTARKTAVGTTAVNSPTRQHSDENRRPSNPAHFAPSIQTSGYYNHEKPTLQDALAQLSPNELEAVPTNTDPVADFDALLASLESEDEEGQSIEDEVPTIGEARAVPSVLLETSPNRGLDDVEVLSRRKRYGWNMMKDENRSHLKTFLMFFVGPIQCVMLLAFVLAAGLQDWIDLGVIAGLLLLNAVVGFIQDYQAGNIVKELKKTLAQKCTVLRNGGILAEVDVPSLVPGDIVYLDEGTIVPADGILITPRAHLQVDQSSVTGESLAVQKKVGEAIYQSSTIKREEGYMMVTATGDSTFVGRSAALVNAAAAGTGHFTQIIRGIGSALLVLVVVTLFVVWVSSFYRSNPIVHILTFTLAITIIGVPVGLPAVITTTMAVGAAFLAEKRAIVQKLSAIESLAGVEILCSDKTGTLTKNKLSLGEPYTVQGVDPSELMLTACLAASRKKRGIDAIDKAFLKAIRLYPGVKDMLINFQVVDFTPFDPVSKKVTALVQSTRGERIICVKGAPPSIMRMVLDAGPLPEETIKQYNEKVTEFARRGFRSLGVARKRAGSPWQLLGIMPCSDPPRHDTAKTIREAIDLGLKIKMLTGDAVGIAKETSRQLGLGENVYNSERLGLGGGGDMPGSAIYDFVEAADGFAEVFPQHKHNVVDILQQRGYLVAMTGDGVNDAPSLKKADTGIAVEGSSDAARSAADIVFLAPGLSAIIDAIKTSRQIFHRMHAYVVYRIALSLHMDIFLGLWIAVLNQSLKIQLVVFIAIFADIATLAIAYDKAPFSRTPVKWNLPKLWGISIVMGLILAGASFICLTTMVLAPTVDGIVRGGIAENFGKMDSILFLEIALSENWLIFITRADGPFWTSWPSWQLMSAVLTVDAVATLFCVFGLLNGGQIEPVRHLVTTARVWVFSFGVFCLMAGVYYLLNDFVAFDRIMHGQWPGKKKHKNETMEDLGTLLRCFVVIWDAEC</sequence>
<dbReference type="Gene3D" id="3.40.1110.10">
    <property type="entry name" value="Calcium-transporting ATPase, cytoplasmic domain N"/>
    <property type="match status" value="1"/>
</dbReference>
<dbReference type="InterPro" id="IPR023299">
    <property type="entry name" value="ATPase_P-typ_cyto_dom_N"/>
</dbReference>
<feature type="domain" description="Cation-transporting P-type ATPase N-terminal" evidence="12">
    <location>
        <begin position="151"/>
        <end position="220"/>
    </location>
</feature>
<keyword evidence="7 10" id="KW-1278">Translocase</keyword>
<dbReference type="GO" id="GO:0005886">
    <property type="term" value="C:plasma membrane"/>
    <property type="evidence" value="ECO:0007669"/>
    <property type="project" value="UniProtKB-SubCell"/>
</dbReference>
<dbReference type="InterPro" id="IPR018303">
    <property type="entry name" value="ATPase_P-typ_P_site"/>
</dbReference>
<feature type="transmembrane region" description="Helical" evidence="10">
    <location>
        <begin position="221"/>
        <end position="240"/>
    </location>
</feature>
<comment type="subcellular location">
    <subcellularLocation>
        <location evidence="10">Cell membrane</location>
        <topology evidence="10">Multi-pass membrane protein</topology>
    </subcellularLocation>
    <subcellularLocation>
        <location evidence="2">Membrane</location>
        <topology evidence="2">Multi-pass membrane protein</topology>
    </subcellularLocation>
</comment>
<comment type="similarity">
    <text evidence="3 10">Belongs to the cation transport ATPase (P-type) (TC 3.A.3) family. Type IIIA subfamily.</text>
</comment>
<comment type="caution">
    <text evidence="13">The sequence shown here is derived from an EMBL/GenBank/DDBJ whole genome shotgun (WGS) entry which is preliminary data.</text>
</comment>
<dbReference type="SMART" id="SM00831">
    <property type="entry name" value="Cation_ATPase_N"/>
    <property type="match status" value="1"/>
</dbReference>
<feature type="transmembrane region" description="Helical" evidence="10">
    <location>
        <begin position="377"/>
        <end position="395"/>
    </location>
</feature>
<evidence type="ECO:0000256" key="2">
    <source>
        <dbReference type="ARBA" id="ARBA00004141"/>
    </source>
</evidence>
<accession>A0A8H3IXZ9</accession>
<comment type="catalytic activity">
    <reaction evidence="10">
        <text>ATP + H2O + H(+)(in) = ADP + phosphate + 2 H(+)(out)</text>
        <dbReference type="Rhea" id="RHEA:20852"/>
        <dbReference type="ChEBI" id="CHEBI:15377"/>
        <dbReference type="ChEBI" id="CHEBI:15378"/>
        <dbReference type="ChEBI" id="CHEBI:30616"/>
        <dbReference type="ChEBI" id="CHEBI:43474"/>
        <dbReference type="ChEBI" id="CHEBI:456216"/>
        <dbReference type="EC" id="7.1.2.1"/>
    </reaction>
</comment>
<evidence type="ECO:0000256" key="4">
    <source>
        <dbReference type="ARBA" id="ARBA00022692"/>
    </source>
</evidence>
<keyword evidence="10" id="KW-0406">Ion transport</keyword>
<dbReference type="NCBIfam" id="TIGR01647">
    <property type="entry name" value="ATPase-IIIA_H"/>
    <property type="match status" value="1"/>
</dbReference>
<keyword evidence="8 10" id="KW-1133">Transmembrane helix</keyword>
<dbReference type="InterPro" id="IPR004014">
    <property type="entry name" value="ATPase_P-typ_cation-transptr_N"/>
</dbReference>